<keyword evidence="1" id="KW-0732">Signal</keyword>
<dbReference type="PROSITE" id="PS51257">
    <property type="entry name" value="PROKAR_LIPOPROTEIN"/>
    <property type="match status" value="1"/>
</dbReference>
<dbReference type="RefSeq" id="WP_161390069.1">
    <property type="nucleotide sequence ID" value="NZ_JBHSCP010000001.1"/>
</dbReference>
<feature type="signal peptide" evidence="1">
    <location>
        <begin position="1"/>
        <end position="23"/>
    </location>
</feature>
<comment type="caution">
    <text evidence="2">The sequence shown here is derived from an EMBL/GenBank/DDBJ whole genome shotgun (WGS) entry which is preliminary data.</text>
</comment>
<accession>A0A6I4TRB3</accession>
<organism evidence="2 3">
    <name type="scientific">Croceibacterium xixiisoli</name>
    <dbReference type="NCBI Taxonomy" id="1476466"/>
    <lineage>
        <taxon>Bacteria</taxon>
        <taxon>Pseudomonadati</taxon>
        <taxon>Pseudomonadota</taxon>
        <taxon>Alphaproteobacteria</taxon>
        <taxon>Sphingomonadales</taxon>
        <taxon>Erythrobacteraceae</taxon>
        <taxon>Croceibacterium</taxon>
    </lineage>
</organism>
<evidence type="ECO:0000313" key="2">
    <source>
        <dbReference type="EMBL" id="MXO98424.1"/>
    </source>
</evidence>
<reference evidence="2 3" key="1">
    <citation type="submission" date="2019-12" db="EMBL/GenBank/DDBJ databases">
        <title>Genomic-based taxomic classification of the family Erythrobacteraceae.</title>
        <authorList>
            <person name="Xu L."/>
        </authorList>
    </citation>
    <scope>NUCLEOTIDE SEQUENCE [LARGE SCALE GENOMIC DNA]</scope>
    <source>
        <strain evidence="2 3">S36</strain>
    </source>
</reference>
<name>A0A6I4TRB3_9SPHN</name>
<dbReference type="Proteomes" id="UP000469430">
    <property type="component" value="Unassembled WGS sequence"/>
</dbReference>
<keyword evidence="3" id="KW-1185">Reference proteome</keyword>
<evidence type="ECO:0000256" key="1">
    <source>
        <dbReference type="SAM" id="SignalP"/>
    </source>
</evidence>
<protein>
    <recommendedName>
        <fullName evidence="4">Lipoprotein</fullName>
    </recommendedName>
</protein>
<proteinExistence type="predicted"/>
<gene>
    <name evidence="2" type="ORF">GRI97_05420</name>
</gene>
<evidence type="ECO:0000313" key="3">
    <source>
        <dbReference type="Proteomes" id="UP000469430"/>
    </source>
</evidence>
<dbReference type="AlphaFoldDB" id="A0A6I4TRB3"/>
<dbReference type="EMBL" id="WTYJ01000001">
    <property type="protein sequence ID" value="MXO98424.1"/>
    <property type="molecule type" value="Genomic_DNA"/>
</dbReference>
<evidence type="ECO:0008006" key="4">
    <source>
        <dbReference type="Google" id="ProtNLM"/>
    </source>
</evidence>
<feature type="chain" id="PRO_5026105014" description="Lipoprotein" evidence="1">
    <location>
        <begin position="24"/>
        <end position="161"/>
    </location>
</feature>
<sequence>MKQITSTAIACLMLAACGQGSQADNQPDGEAVATTAPASSAASASPVAAASDAVDPAWLAGAWVAKDYYCGSGAPIRFDADGAYGTEGSSGRWTLDQGKITLTYREQEAASDEPPGPEQRVDLAVVRLGANEARLDDVLYRRCPTSTADEPWHPGETFYTE</sequence>